<gene>
    <name evidence="4" type="ORF">LSH36_340g03026</name>
</gene>
<dbReference type="EMBL" id="JAODUP010000340">
    <property type="protein sequence ID" value="KAK2152079.1"/>
    <property type="molecule type" value="Genomic_DNA"/>
</dbReference>
<feature type="region of interest" description="Disordered" evidence="3">
    <location>
        <begin position="200"/>
        <end position="223"/>
    </location>
</feature>
<dbReference type="Gene3D" id="3.40.630.30">
    <property type="match status" value="1"/>
</dbReference>
<dbReference type="PANTHER" id="PTHR10908:SF0">
    <property type="entry name" value="SEROTONIN N-ACETYLTRANSFERASE"/>
    <property type="match status" value="1"/>
</dbReference>
<dbReference type="InterPro" id="IPR016181">
    <property type="entry name" value="Acyl_CoA_acyltransferase"/>
</dbReference>
<dbReference type="GO" id="GO:0004059">
    <property type="term" value="F:aralkylamine N-acetyltransferase activity"/>
    <property type="evidence" value="ECO:0007669"/>
    <property type="project" value="TreeGrafter"/>
</dbReference>
<keyword evidence="1" id="KW-0808">Transferase</keyword>
<keyword evidence="5" id="KW-1185">Reference proteome</keyword>
<feature type="compositionally biased region" description="Basic and acidic residues" evidence="3">
    <location>
        <begin position="204"/>
        <end position="223"/>
    </location>
</feature>
<evidence type="ECO:0000256" key="3">
    <source>
        <dbReference type="SAM" id="MobiDB-lite"/>
    </source>
</evidence>
<proteinExistence type="predicted"/>
<dbReference type="PANTHER" id="PTHR10908">
    <property type="entry name" value="SEROTONIN N-ACETYLTRANSFERASE"/>
    <property type="match status" value="1"/>
</dbReference>
<dbReference type="InterPro" id="IPR051635">
    <property type="entry name" value="SNAT-like"/>
</dbReference>
<dbReference type="Proteomes" id="UP001208570">
    <property type="component" value="Unassembled WGS sequence"/>
</dbReference>
<evidence type="ECO:0000256" key="1">
    <source>
        <dbReference type="ARBA" id="ARBA00022679"/>
    </source>
</evidence>
<comment type="caution">
    <text evidence="4">The sequence shown here is derived from an EMBL/GenBank/DDBJ whole genome shotgun (WGS) entry which is preliminary data.</text>
</comment>
<sequence length="223" mass="25054">MGSRNIHVIRTISAEEVKEAYKLEEQASHEALQYRQKMAPDLFLGLFEEDELIAFICGTRYLGPRFRAESMKVHDPTARKTLFCGFALQLLKSYHDHLINTQSNAIKMILLCKAGLIPLYTRAGFYLVCRSDIVHAAGEKRQFPCNSSPVILFSLWRYPDTPFVRQCIGYRQSVSLDGCHVSVISLTALPASLANPARSGSALEKLDPTSDLETEGKKPTFNR</sequence>
<evidence type="ECO:0000313" key="4">
    <source>
        <dbReference type="EMBL" id="KAK2152079.1"/>
    </source>
</evidence>
<dbReference type="AlphaFoldDB" id="A0AAD9N2R0"/>
<reference evidence="4" key="1">
    <citation type="journal article" date="2023" name="Mol. Biol. Evol.">
        <title>Third-Generation Sequencing Reveals the Adaptive Role of the Epigenome in Three Deep-Sea Polychaetes.</title>
        <authorList>
            <person name="Perez M."/>
            <person name="Aroh O."/>
            <person name="Sun Y."/>
            <person name="Lan Y."/>
            <person name="Juniper S.K."/>
            <person name="Young C.R."/>
            <person name="Angers B."/>
            <person name="Qian P.Y."/>
        </authorList>
    </citation>
    <scope>NUCLEOTIDE SEQUENCE</scope>
    <source>
        <strain evidence="4">P08H-3</strain>
    </source>
</reference>
<evidence type="ECO:0000256" key="2">
    <source>
        <dbReference type="ARBA" id="ARBA00023315"/>
    </source>
</evidence>
<evidence type="ECO:0008006" key="6">
    <source>
        <dbReference type="Google" id="ProtNLM"/>
    </source>
</evidence>
<protein>
    <recommendedName>
        <fullName evidence="6">N-acetyltransferase domain-containing protein</fullName>
    </recommendedName>
</protein>
<evidence type="ECO:0000313" key="5">
    <source>
        <dbReference type="Proteomes" id="UP001208570"/>
    </source>
</evidence>
<keyword evidence="2" id="KW-0012">Acyltransferase</keyword>
<organism evidence="4 5">
    <name type="scientific">Paralvinella palmiformis</name>
    <dbReference type="NCBI Taxonomy" id="53620"/>
    <lineage>
        <taxon>Eukaryota</taxon>
        <taxon>Metazoa</taxon>
        <taxon>Spiralia</taxon>
        <taxon>Lophotrochozoa</taxon>
        <taxon>Annelida</taxon>
        <taxon>Polychaeta</taxon>
        <taxon>Sedentaria</taxon>
        <taxon>Canalipalpata</taxon>
        <taxon>Terebellida</taxon>
        <taxon>Terebelliformia</taxon>
        <taxon>Alvinellidae</taxon>
        <taxon>Paralvinella</taxon>
    </lineage>
</organism>
<dbReference type="SUPFAM" id="SSF55729">
    <property type="entry name" value="Acyl-CoA N-acyltransferases (Nat)"/>
    <property type="match status" value="1"/>
</dbReference>
<name>A0AAD9N2R0_9ANNE</name>
<dbReference type="GO" id="GO:0005737">
    <property type="term" value="C:cytoplasm"/>
    <property type="evidence" value="ECO:0007669"/>
    <property type="project" value="TreeGrafter"/>
</dbReference>
<accession>A0AAD9N2R0</accession>